<reference evidence="2" key="2">
    <citation type="submission" date="2020-10" db="UniProtKB">
        <authorList>
            <consortium name="WormBaseParasite"/>
        </authorList>
    </citation>
    <scope>IDENTIFICATION</scope>
</reference>
<dbReference type="WBParaSite" id="Pan_g7611.t1">
    <property type="protein sequence ID" value="Pan_g7611.t1"/>
    <property type="gene ID" value="Pan_g7611"/>
</dbReference>
<reference evidence="1" key="1">
    <citation type="journal article" date="2013" name="Genetics">
        <title>The draft genome and transcriptome of Panagrellus redivivus are shaped by the harsh demands of a free-living lifestyle.</title>
        <authorList>
            <person name="Srinivasan J."/>
            <person name="Dillman A.R."/>
            <person name="Macchietto M.G."/>
            <person name="Heikkinen L."/>
            <person name="Lakso M."/>
            <person name="Fracchia K.M."/>
            <person name="Antoshechkin I."/>
            <person name="Mortazavi A."/>
            <person name="Wong G."/>
            <person name="Sternberg P.W."/>
        </authorList>
    </citation>
    <scope>NUCLEOTIDE SEQUENCE [LARGE SCALE GENOMIC DNA]</scope>
    <source>
        <strain evidence="1">MT8872</strain>
    </source>
</reference>
<sequence length="387" mass="42174">MSDDLREIVVIPKEIPSDQSTAIVTDAPNSPEAINAAIADATKFFQAKTAECIQSVTDTSAVSFIANQILTRIVPALLATKLTILYEALDVRHAADFEEKMSTLNESDYPKTKELITEFHDAMQAWEEFLSKTDEEVEKVVGPANNLRSDGDVNLGHKSKMVQSGTLLNYVQSSTYSMLLVQYVANFACSDTSEMVLKTYEKLAEFQKLNCDILMLTKGSGAEGSGFLKIVGVPFRTLLDEKESLSRILTHRTSAVSVAGEKALHLCAEMSCSEDPLELAKSESDLSEPGPSLATSGGCLLVDRRGNILYYHVCVDSNDWPDVDVLLEQVKTQREAALAAAAANKTTETENEKNNEKLNSTVVSLPGKNADDMNVAVTSKKKCCTIL</sequence>
<proteinExistence type="predicted"/>
<name>A0A7E4W6V4_PANRE</name>
<accession>A0A7E4W6V4</accession>
<evidence type="ECO:0000313" key="1">
    <source>
        <dbReference type="Proteomes" id="UP000492821"/>
    </source>
</evidence>
<dbReference type="AlphaFoldDB" id="A0A7E4W6V4"/>
<dbReference type="Proteomes" id="UP000492821">
    <property type="component" value="Unassembled WGS sequence"/>
</dbReference>
<keyword evidence="1" id="KW-1185">Reference proteome</keyword>
<protein>
    <submittedName>
        <fullName evidence="2">AhpC-TSA domain-containing protein</fullName>
    </submittedName>
</protein>
<evidence type="ECO:0000313" key="2">
    <source>
        <dbReference type="WBParaSite" id="Pan_g7611.t1"/>
    </source>
</evidence>
<organism evidence="1 2">
    <name type="scientific">Panagrellus redivivus</name>
    <name type="common">Microworm</name>
    <dbReference type="NCBI Taxonomy" id="6233"/>
    <lineage>
        <taxon>Eukaryota</taxon>
        <taxon>Metazoa</taxon>
        <taxon>Ecdysozoa</taxon>
        <taxon>Nematoda</taxon>
        <taxon>Chromadorea</taxon>
        <taxon>Rhabditida</taxon>
        <taxon>Tylenchina</taxon>
        <taxon>Panagrolaimomorpha</taxon>
        <taxon>Panagrolaimoidea</taxon>
        <taxon>Panagrolaimidae</taxon>
        <taxon>Panagrellus</taxon>
    </lineage>
</organism>